<dbReference type="SUPFAM" id="SSF51556">
    <property type="entry name" value="Metallo-dependent hydrolases"/>
    <property type="match status" value="1"/>
</dbReference>
<dbReference type="GO" id="GO:0016810">
    <property type="term" value="F:hydrolase activity, acting on carbon-nitrogen (but not peptide) bonds"/>
    <property type="evidence" value="ECO:0007669"/>
    <property type="project" value="InterPro"/>
</dbReference>
<dbReference type="InterPro" id="IPR051781">
    <property type="entry name" value="Metallo-dep_Hydrolase"/>
</dbReference>
<evidence type="ECO:0000313" key="3">
    <source>
        <dbReference type="Proteomes" id="UP000612893"/>
    </source>
</evidence>
<dbReference type="Proteomes" id="UP000612893">
    <property type="component" value="Unassembled WGS sequence"/>
</dbReference>
<gene>
    <name evidence="2" type="ORF">JF922_10865</name>
</gene>
<keyword evidence="3" id="KW-1185">Reference proteome</keyword>
<dbReference type="Pfam" id="PF01979">
    <property type="entry name" value="Amidohydro_1"/>
    <property type="match status" value="1"/>
</dbReference>
<sequence>MPDVLIRNGKLVDGTGRAPQETTSLFVCGDKIQGVGQEADIKARFREDIRVIDAAGHTVMPGLVDSHTHLTLGEPRSNDELFFHRDQNYSAILAGWNAQKVLRAGVTSVLDADGMFGIGVALREAVEAGIVEGPRMAVGGFALMTSVGGTAGKMIPESGSAGYAMVVRNRDEMVMETRRQIKGGVDWIKIHVTGVVPGRRGEMSVWTEEELRAVVDTAHDLGVPVIAHCRNARSSRDAARAGVDVLAHTSFMDEEALEAVVASGATLLPTFTFLANLIDYGHRAGASSAAVELFQSEIEQSAAMIRRAHDAGVKVLAGSESGFSLTPYGHWHAREMEVFVKHLEMTPLEAITAATGNGAIAVRRPEVGTLEKGKLADVLVVDGDPTEDVRLLQDRSRIHHVFKGGVEVDLTRPWPHRTIYPKERVSQYSQDLLLWEMAHELAGEAAPAPPPSGAAVSPVRDEVALAGATTSCPCSM</sequence>
<dbReference type="SUPFAM" id="SSF51338">
    <property type="entry name" value="Composite domain of metallo-dependent hydrolases"/>
    <property type="match status" value="1"/>
</dbReference>
<comment type="caution">
    <text evidence="2">The sequence shown here is derived from an EMBL/GenBank/DDBJ whole genome shotgun (WGS) entry which is preliminary data.</text>
</comment>
<evidence type="ECO:0000259" key="1">
    <source>
        <dbReference type="Pfam" id="PF01979"/>
    </source>
</evidence>
<dbReference type="InterPro" id="IPR032466">
    <property type="entry name" value="Metal_Hydrolase"/>
</dbReference>
<organism evidence="2 3">
    <name type="scientific">Candidatus Nephthysia bennettiae</name>
    <dbReference type="NCBI Taxonomy" id="3127016"/>
    <lineage>
        <taxon>Bacteria</taxon>
        <taxon>Bacillati</taxon>
        <taxon>Candidatus Dormiibacterota</taxon>
        <taxon>Candidatus Dormibacteria</taxon>
        <taxon>Candidatus Dormibacterales</taxon>
        <taxon>Candidatus Dormibacteraceae</taxon>
        <taxon>Candidatus Nephthysia</taxon>
    </lineage>
</organism>
<feature type="domain" description="Amidohydrolase-related" evidence="1">
    <location>
        <begin position="58"/>
        <end position="408"/>
    </location>
</feature>
<dbReference type="Gene3D" id="2.30.40.10">
    <property type="entry name" value="Urease, subunit C, domain 1"/>
    <property type="match status" value="1"/>
</dbReference>
<dbReference type="PANTHER" id="PTHR43135:SF3">
    <property type="entry name" value="ALPHA-D-RIBOSE 1-METHYLPHOSPHONATE 5-TRIPHOSPHATE DIPHOSPHATASE"/>
    <property type="match status" value="1"/>
</dbReference>
<name>A0A934JZ53_9BACT</name>
<dbReference type="PANTHER" id="PTHR43135">
    <property type="entry name" value="ALPHA-D-RIBOSE 1-METHYLPHOSPHONATE 5-TRIPHOSPHATE DIPHOSPHATASE"/>
    <property type="match status" value="1"/>
</dbReference>
<protein>
    <submittedName>
        <fullName evidence="2">Amidohydrolase family protein</fullName>
    </submittedName>
</protein>
<dbReference type="InterPro" id="IPR011059">
    <property type="entry name" value="Metal-dep_hydrolase_composite"/>
</dbReference>
<dbReference type="AlphaFoldDB" id="A0A934JZ53"/>
<accession>A0A934JZ53</accession>
<dbReference type="InterPro" id="IPR057744">
    <property type="entry name" value="OTAase-like"/>
</dbReference>
<dbReference type="InterPro" id="IPR006680">
    <property type="entry name" value="Amidohydro-rel"/>
</dbReference>
<proteinExistence type="predicted"/>
<dbReference type="Gene3D" id="3.20.20.140">
    <property type="entry name" value="Metal-dependent hydrolases"/>
    <property type="match status" value="1"/>
</dbReference>
<evidence type="ECO:0000313" key="2">
    <source>
        <dbReference type="EMBL" id="MBJ7598571.1"/>
    </source>
</evidence>
<reference evidence="2" key="1">
    <citation type="submission" date="2020-10" db="EMBL/GenBank/DDBJ databases">
        <title>Ca. Dormibacterota MAGs.</title>
        <authorList>
            <person name="Montgomery K."/>
        </authorList>
    </citation>
    <scope>NUCLEOTIDE SEQUENCE [LARGE SCALE GENOMIC DNA]</scope>
    <source>
        <strain evidence="2">SC8812_S17_10</strain>
    </source>
</reference>
<dbReference type="CDD" id="cd01299">
    <property type="entry name" value="Met_dep_hydrolase_A"/>
    <property type="match status" value="1"/>
</dbReference>
<dbReference type="EMBL" id="JAEKNR010000118">
    <property type="protein sequence ID" value="MBJ7598571.1"/>
    <property type="molecule type" value="Genomic_DNA"/>
</dbReference>
<dbReference type="RefSeq" id="WP_338201683.1">
    <property type="nucleotide sequence ID" value="NZ_JAEKNR010000118.1"/>
</dbReference>